<sequence>MPTTTPRTASLSRRRLLFTLRYVVPTVVCSSGIAIVLIAGVGGYGPDALSGLFGAGGAIYLMNKFMRMGIEGDGDRDVEEAGRLFLDRYGMWPDEIPAGWRPPDGQPDVDTAFAAILEERRHSDVAA</sequence>
<evidence type="ECO:0000256" key="1">
    <source>
        <dbReference type="SAM" id="Phobius"/>
    </source>
</evidence>
<gene>
    <name evidence="2" type="ORF">FSW04_20700</name>
</gene>
<organism evidence="2 3">
    <name type="scientific">Baekduia soli</name>
    <dbReference type="NCBI Taxonomy" id="496014"/>
    <lineage>
        <taxon>Bacteria</taxon>
        <taxon>Bacillati</taxon>
        <taxon>Actinomycetota</taxon>
        <taxon>Thermoleophilia</taxon>
        <taxon>Solirubrobacterales</taxon>
        <taxon>Baekduiaceae</taxon>
        <taxon>Baekduia</taxon>
    </lineage>
</organism>
<keyword evidence="3" id="KW-1185">Reference proteome</keyword>
<protein>
    <submittedName>
        <fullName evidence="2">Uncharacterized protein</fullName>
    </submittedName>
</protein>
<dbReference type="OrthoDB" id="5184419at2"/>
<dbReference type="Proteomes" id="UP000321805">
    <property type="component" value="Chromosome"/>
</dbReference>
<dbReference type="EMBL" id="CP042430">
    <property type="protein sequence ID" value="QEC49752.1"/>
    <property type="molecule type" value="Genomic_DNA"/>
</dbReference>
<keyword evidence="1" id="KW-1133">Transmembrane helix</keyword>
<dbReference type="RefSeq" id="WP_146922117.1">
    <property type="nucleotide sequence ID" value="NZ_CP042430.1"/>
</dbReference>
<accession>A0A5B8UAQ2</accession>
<name>A0A5B8UAQ2_9ACTN</name>
<reference evidence="2 3" key="1">
    <citation type="journal article" date="2018" name="J. Microbiol.">
        <title>Baekduia soli gen. nov., sp. nov., a novel bacterium isolated from the soil of Baekdu Mountain and proposal of a novel family name, Baekduiaceae fam. nov.</title>
        <authorList>
            <person name="An D.S."/>
            <person name="Siddiqi M.Z."/>
            <person name="Kim K.H."/>
            <person name="Yu H.S."/>
            <person name="Im W.T."/>
        </authorList>
    </citation>
    <scope>NUCLEOTIDE SEQUENCE [LARGE SCALE GENOMIC DNA]</scope>
    <source>
        <strain evidence="2 3">BR7-21</strain>
    </source>
</reference>
<keyword evidence="1" id="KW-0472">Membrane</keyword>
<proteinExistence type="predicted"/>
<dbReference type="KEGG" id="bsol:FSW04_20700"/>
<dbReference type="AlphaFoldDB" id="A0A5B8UAQ2"/>
<evidence type="ECO:0000313" key="3">
    <source>
        <dbReference type="Proteomes" id="UP000321805"/>
    </source>
</evidence>
<feature type="transmembrane region" description="Helical" evidence="1">
    <location>
        <begin position="20"/>
        <end position="42"/>
    </location>
</feature>
<keyword evidence="1" id="KW-0812">Transmembrane</keyword>
<evidence type="ECO:0000313" key="2">
    <source>
        <dbReference type="EMBL" id="QEC49752.1"/>
    </source>
</evidence>